<keyword evidence="4" id="KW-0722">Serine protease inhibitor</keyword>
<dbReference type="Proteomes" id="UP000054064">
    <property type="component" value="Unassembled WGS sequence"/>
</dbReference>
<evidence type="ECO:0000256" key="4">
    <source>
        <dbReference type="ARBA" id="ARBA00022900"/>
    </source>
</evidence>
<evidence type="ECO:0000256" key="3">
    <source>
        <dbReference type="ARBA" id="ARBA00022690"/>
    </source>
</evidence>
<dbReference type="GO" id="GO:0004867">
    <property type="term" value="F:serine-type endopeptidase inhibitor activity"/>
    <property type="evidence" value="ECO:0007669"/>
    <property type="project" value="UniProtKB-KW"/>
</dbReference>
<reference evidence="7 8" key="1">
    <citation type="submission" date="2014-04" db="EMBL/GenBank/DDBJ databases">
        <title>Genome evolution of avian class.</title>
        <authorList>
            <person name="Zhang G."/>
            <person name="Li C."/>
        </authorList>
    </citation>
    <scope>NUCLEOTIDE SEQUENCE [LARGE SCALE GENOMIC DNA]</scope>
    <source>
        <strain evidence="7">BGI_N320</strain>
    </source>
</reference>
<keyword evidence="8" id="KW-1185">Reference proteome</keyword>
<dbReference type="PROSITE" id="PS00282">
    <property type="entry name" value="KAZAL_1"/>
    <property type="match status" value="1"/>
</dbReference>
<feature type="domain" description="Kazal-like" evidence="6">
    <location>
        <begin position="1"/>
        <end position="53"/>
    </location>
</feature>
<dbReference type="SMART" id="SM00280">
    <property type="entry name" value="KAZAL"/>
    <property type="match status" value="1"/>
</dbReference>
<dbReference type="InterPro" id="IPR036058">
    <property type="entry name" value="Kazal_dom_sf"/>
</dbReference>
<sequence>ACGNYDPKKGCTKIFDPVCGTDDLLYGNECLLCFQNQQRKTNVRIKNRGMCEKP</sequence>
<accession>A0A091HG89</accession>
<protein>
    <submittedName>
        <fullName evidence="7">Pancreatic secretory trypsin inhibitor</fullName>
    </submittedName>
</protein>
<dbReference type="InterPro" id="IPR002350">
    <property type="entry name" value="Kazal_dom"/>
</dbReference>
<keyword evidence="3" id="KW-0646">Protease inhibitor</keyword>
<feature type="non-terminal residue" evidence="7">
    <location>
        <position position="54"/>
    </location>
</feature>
<evidence type="ECO:0000259" key="6">
    <source>
        <dbReference type="PROSITE" id="PS51465"/>
    </source>
</evidence>
<evidence type="ECO:0000256" key="5">
    <source>
        <dbReference type="ARBA" id="ARBA00023157"/>
    </source>
</evidence>
<gene>
    <name evidence="7" type="ORF">N320_07233</name>
</gene>
<keyword evidence="5" id="KW-1015">Disulfide bond</keyword>
<keyword evidence="2" id="KW-0964">Secreted</keyword>
<evidence type="ECO:0000313" key="7">
    <source>
        <dbReference type="EMBL" id="KFO93735.1"/>
    </source>
</evidence>
<dbReference type="EMBL" id="KL533914">
    <property type="protein sequence ID" value="KFO93735.1"/>
    <property type="molecule type" value="Genomic_DNA"/>
</dbReference>
<dbReference type="Gene3D" id="3.30.60.30">
    <property type="match status" value="1"/>
</dbReference>
<name>A0A091HG89_BUCRH</name>
<proteinExistence type="predicted"/>
<organism evidence="7 8">
    <name type="scientific">Buceros rhinoceros silvestris</name>
    <dbReference type="NCBI Taxonomy" id="175836"/>
    <lineage>
        <taxon>Eukaryota</taxon>
        <taxon>Metazoa</taxon>
        <taxon>Chordata</taxon>
        <taxon>Craniata</taxon>
        <taxon>Vertebrata</taxon>
        <taxon>Euteleostomi</taxon>
        <taxon>Archelosauria</taxon>
        <taxon>Archosauria</taxon>
        <taxon>Dinosauria</taxon>
        <taxon>Saurischia</taxon>
        <taxon>Theropoda</taxon>
        <taxon>Coelurosauria</taxon>
        <taxon>Aves</taxon>
        <taxon>Neognathae</taxon>
        <taxon>Neoaves</taxon>
        <taxon>Telluraves</taxon>
        <taxon>Coraciimorphae</taxon>
        <taxon>Bucerotiformes</taxon>
        <taxon>Bucerotidae</taxon>
        <taxon>Buceros</taxon>
    </lineage>
</organism>
<dbReference type="Pfam" id="PF00050">
    <property type="entry name" value="Kazal_1"/>
    <property type="match status" value="1"/>
</dbReference>
<dbReference type="PROSITE" id="PS51465">
    <property type="entry name" value="KAZAL_2"/>
    <property type="match status" value="1"/>
</dbReference>
<evidence type="ECO:0000256" key="1">
    <source>
        <dbReference type="ARBA" id="ARBA00004613"/>
    </source>
</evidence>
<feature type="non-terminal residue" evidence="7">
    <location>
        <position position="1"/>
    </location>
</feature>
<evidence type="ECO:0000256" key="2">
    <source>
        <dbReference type="ARBA" id="ARBA00022525"/>
    </source>
</evidence>
<dbReference type="PANTHER" id="PTHR21312:SF28">
    <property type="entry name" value="OVOINHIBITOR-RELATED"/>
    <property type="match status" value="1"/>
</dbReference>
<comment type="subcellular location">
    <subcellularLocation>
        <location evidence="1">Secreted</location>
    </subcellularLocation>
</comment>
<dbReference type="AlphaFoldDB" id="A0A091HG89"/>
<dbReference type="GO" id="GO:0005576">
    <property type="term" value="C:extracellular region"/>
    <property type="evidence" value="ECO:0007669"/>
    <property type="project" value="UniProtKB-SubCell"/>
</dbReference>
<evidence type="ECO:0000313" key="8">
    <source>
        <dbReference type="Proteomes" id="UP000054064"/>
    </source>
</evidence>
<dbReference type="SUPFAM" id="SSF100895">
    <property type="entry name" value="Kazal-type serine protease inhibitors"/>
    <property type="match status" value="1"/>
</dbReference>
<dbReference type="PANTHER" id="PTHR21312">
    <property type="entry name" value="SERINE PROTEASE INHIBITOR"/>
    <property type="match status" value="1"/>
</dbReference>